<evidence type="ECO:0000256" key="1">
    <source>
        <dbReference type="ARBA" id="ARBA00023127"/>
    </source>
</evidence>
<dbReference type="Proteomes" id="UP001205998">
    <property type="component" value="Unassembled WGS sequence"/>
</dbReference>
<dbReference type="SMART" id="SM00385">
    <property type="entry name" value="CYCLIN"/>
    <property type="match status" value="1"/>
</dbReference>
<protein>
    <submittedName>
        <fullName evidence="5">G1/S-specific cyclin-D3</fullName>
    </submittedName>
</protein>
<gene>
    <name evidence="5" type="ORF">C0J50_20461</name>
</gene>
<keyword evidence="1 2" id="KW-0195">Cyclin</keyword>
<dbReference type="InterPro" id="IPR013763">
    <property type="entry name" value="Cyclin-like_dom"/>
</dbReference>
<dbReference type="SUPFAM" id="SSF47954">
    <property type="entry name" value="Cyclin-like"/>
    <property type="match status" value="2"/>
</dbReference>
<name>A0AAD5AQF2_SILAS</name>
<dbReference type="EMBL" id="MU551654">
    <property type="protein sequence ID" value="KAI5619944.1"/>
    <property type="molecule type" value="Genomic_DNA"/>
</dbReference>
<dbReference type="Pfam" id="PF00134">
    <property type="entry name" value="Cyclin_N"/>
    <property type="match status" value="1"/>
</dbReference>
<dbReference type="InterPro" id="IPR004367">
    <property type="entry name" value="Cyclin_C-dom"/>
</dbReference>
<dbReference type="CDD" id="cd20516">
    <property type="entry name" value="CYCLIN_CCND_rpt2"/>
    <property type="match status" value="1"/>
</dbReference>
<dbReference type="InterPro" id="IPR006671">
    <property type="entry name" value="Cyclin_N"/>
</dbReference>
<feature type="domain" description="Cyclin C-terminal" evidence="4">
    <location>
        <begin position="164"/>
        <end position="294"/>
    </location>
</feature>
<evidence type="ECO:0000259" key="4">
    <source>
        <dbReference type="SMART" id="SM01332"/>
    </source>
</evidence>
<reference evidence="5" key="1">
    <citation type="submission" date="2018-07" db="EMBL/GenBank/DDBJ databases">
        <title>Comparative genomics of catfishes provides insights into carnivory and benthic adaptation.</title>
        <authorList>
            <person name="Zhang Y."/>
            <person name="Wang D."/>
            <person name="Peng Z."/>
            <person name="Zheng S."/>
            <person name="Shao F."/>
            <person name="Tao W."/>
        </authorList>
    </citation>
    <scope>NUCLEOTIDE SEQUENCE</scope>
    <source>
        <strain evidence="5">Chongqing</strain>
    </source>
</reference>
<comment type="caution">
    <text evidence="5">The sequence shown here is derived from an EMBL/GenBank/DDBJ whole genome shotgun (WGS) entry which is preliminary data.</text>
</comment>
<dbReference type="Pfam" id="PF02984">
    <property type="entry name" value="Cyclin_C"/>
    <property type="match status" value="1"/>
</dbReference>
<accession>A0AAD5AQF2</accession>
<dbReference type="AlphaFoldDB" id="A0AAD5AQF2"/>
<evidence type="ECO:0000256" key="2">
    <source>
        <dbReference type="RuleBase" id="RU000383"/>
    </source>
</evidence>
<dbReference type="Gene3D" id="1.10.472.10">
    <property type="entry name" value="Cyclin-like"/>
    <property type="match status" value="2"/>
</dbReference>
<evidence type="ECO:0000313" key="5">
    <source>
        <dbReference type="EMBL" id="KAI5619944.1"/>
    </source>
</evidence>
<dbReference type="InterPro" id="IPR039361">
    <property type="entry name" value="Cyclin"/>
</dbReference>
<organism evidence="5 6">
    <name type="scientific">Silurus asotus</name>
    <name type="common">Amur catfish</name>
    <name type="synonym">Parasilurus asotus</name>
    <dbReference type="NCBI Taxonomy" id="30991"/>
    <lineage>
        <taxon>Eukaryota</taxon>
        <taxon>Metazoa</taxon>
        <taxon>Chordata</taxon>
        <taxon>Craniata</taxon>
        <taxon>Vertebrata</taxon>
        <taxon>Euteleostomi</taxon>
        <taxon>Actinopterygii</taxon>
        <taxon>Neopterygii</taxon>
        <taxon>Teleostei</taxon>
        <taxon>Ostariophysi</taxon>
        <taxon>Siluriformes</taxon>
        <taxon>Siluridae</taxon>
        <taxon>Silurus</taxon>
    </lineage>
</organism>
<evidence type="ECO:0000259" key="3">
    <source>
        <dbReference type="SMART" id="SM00385"/>
    </source>
</evidence>
<proteinExistence type="inferred from homology"/>
<keyword evidence="6" id="KW-1185">Reference proteome</keyword>
<comment type="similarity">
    <text evidence="2">Belongs to the cyclin family.</text>
</comment>
<feature type="domain" description="Cyclin-like" evidence="3">
    <location>
        <begin position="71"/>
        <end position="155"/>
    </location>
</feature>
<sequence length="298" mass="33477">MDLTCRENVHFSQNDKESVGHVLAACDPVLLRDPRVWRNLEVLEQSCTISGSYFGTVQKEVQPKMRKILTMWMLKVCEDQRCEHEVFLLAAQFVDRYMAQYPMDISNLQLLGAVCIFLASKIRDTSPLSATKLCLYSDNTFSIMELLEWEIEIVSRLNWDLASVLPSDYLEPLLHSLPIIPHDISALLRHTHSYIALSATEFTFSTYRPSVIACSCIAAAIQHLNLLDGGLSCETLLQLMASTLDSDLVSLCNCYTALEEILTTNLPLDLCVSSAHEVSKSPVDFEGVRVSPQTFTHL</sequence>
<dbReference type="InterPro" id="IPR036915">
    <property type="entry name" value="Cyclin-like_sf"/>
</dbReference>
<dbReference type="SMART" id="SM01332">
    <property type="entry name" value="Cyclin_C"/>
    <property type="match status" value="1"/>
</dbReference>
<evidence type="ECO:0000313" key="6">
    <source>
        <dbReference type="Proteomes" id="UP001205998"/>
    </source>
</evidence>
<dbReference type="FunFam" id="1.10.472.10:FF:000003">
    <property type="entry name" value="G1/S-specific cyclin-D2"/>
    <property type="match status" value="1"/>
</dbReference>
<dbReference type="PANTHER" id="PTHR10177">
    <property type="entry name" value="CYCLINS"/>
    <property type="match status" value="1"/>
</dbReference>